<evidence type="ECO:0000313" key="4">
    <source>
        <dbReference type="EMBL" id="RON95257.1"/>
    </source>
</evidence>
<dbReference type="GO" id="GO:0004315">
    <property type="term" value="F:3-oxoacyl-[acyl-carrier-protein] synthase activity"/>
    <property type="evidence" value="ECO:0007669"/>
    <property type="project" value="TreeGrafter"/>
</dbReference>
<dbReference type="AlphaFoldDB" id="A0A423NAR4"/>
<dbReference type="GO" id="GO:0005829">
    <property type="term" value="C:cytosol"/>
    <property type="evidence" value="ECO:0007669"/>
    <property type="project" value="TreeGrafter"/>
</dbReference>
<dbReference type="GO" id="GO:0006633">
    <property type="term" value="P:fatty acid biosynthetic process"/>
    <property type="evidence" value="ECO:0007669"/>
    <property type="project" value="TreeGrafter"/>
</dbReference>
<keyword evidence="2" id="KW-0808">Transferase</keyword>
<dbReference type="Proteomes" id="UP000283650">
    <property type="component" value="Unassembled WGS sequence"/>
</dbReference>
<reference evidence="4 5" key="1">
    <citation type="submission" date="2016-10" db="EMBL/GenBank/DDBJ databases">
        <title>Comparative genome analysis of multiple Pseudomonas spp. focuses on biocontrol and plant growth promoting traits.</title>
        <authorList>
            <person name="Tao X.-Y."/>
            <person name="Taylor C.G."/>
        </authorList>
    </citation>
    <scope>NUCLEOTIDE SEQUENCE [LARGE SCALE GENOMIC DNA]</scope>
    <source>
        <strain evidence="4 5">2F9</strain>
    </source>
</reference>
<dbReference type="InterPro" id="IPR000794">
    <property type="entry name" value="Beta-ketoacyl_synthase"/>
</dbReference>
<dbReference type="SUPFAM" id="SSF53901">
    <property type="entry name" value="Thiolase-like"/>
    <property type="match status" value="2"/>
</dbReference>
<comment type="pathway">
    <text evidence="1">Lipid metabolism.</text>
</comment>
<dbReference type="EMBL" id="MOBY01000006">
    <property type="protein sequence ID" value="RON95257.1"/>
    <property type="molecule type" value="Genomic_DNA"/>
</dbReference>
<evidence type="ECO:0000256" key="2">
    <source>
        <dbReference type="ARBA" id="ARBA00022679"/>
    </source>
</evidence>
<name>A0A423NAR4_PSEFL</name>
<evidence type="ECO:0000259" key="3">
    <source>
        <dbReference type="SMART" id="SM00825"/>
    </source>
</evidence>
<dbReference type="InterPro" id="IPR016039">
    <property type="entry name" value="Thiolase-like"/>
</dbReference>
<dbReference type="InterPro" id="IPR014030">
    <property type="entry name" value="Ketoacyl_synth_N"/>
</dbReference>
<gene>
    <name evidence="4" type="ORF">BK672_13585</name>
</gene>
<dbReference type="PANTHER" id="PTHR11712">
    <property type="entry name" value="POLYKETIDE SYNTHASE-RELATED"/>
    <property type="match status" value="1"/>
</dbReference>
<dbReference type="Pfam" id="PF00109">
    <property type="entry name" value="ketoacyl-synt"/>
    <property type="match status" value="1"/>
</dbReference>
<evidence type="ECO:0000256" key="1">
    <source>
        <dbReference type="ARBA" id="ARBA00005189"/>
    </source>
</evidence>
<evidence type="ECO:0000313" key="5">
    <source>
        <dbReference type="Proteomes" id="UP000283650"/>
    </source>
</evidence>
<dbReference type="Gene3D" id="3.40.47.10">
    <property type="match status" value="1"/>
</dbReference>
<organism evidence="4 5">
    <name type="scientific">Pseudomonas fluorescens</name>
    <dbReference type="NCBI Taxonomy" id="294"/>
    <lineage>
        <taxon>Bacteria</taxon>
        <taxon>Pseudomonadati</taxon>
        <taxon>Pseudomonadota</taxon>
        <taxon>Gammaproteobacteria</taxon>
        <taxon>Pseudomonadales</taxon>
        <taxon>Pseudomonadaceae</taxon>
        <taxon>Pseudomonas</taxon>
    </lineage>
</organism>
<dbReference type="SMART" id="SM00825">
    <property type="entry name" value="PKS_KS"/>
    <property type="match status" value="1"/>
</dbReference>
<protein>
    <submittedName>
        <fullName evidence="4">Beta-ketoacyl synthase</fullName>
    </submittedName>
</protein>
<dbReference type="RefSeq" id="WP_123375819.1">
    <property type="nucleotide sequence ID" value="NZ_MOBY01000006.1"/>
</dbReference>
<feature type="domain" description="Ketosynthase family 3 (KS3)" evidence="3">
    <location>
        <begin position="8"/>
        <end position="374"/>
    </location>
</feature>
<sequence length="402" mass="42298">MTDATVRVAIAGSGCVLPTGWGVEGFWSAAREGRSAISPLSSSLFHSERVIAFGHVADRDHQRSRQDVAQNLQRYCPPAVIWGVSAVRQALAEAGLEPGRDNVRFGLYCCQGGYTHPSLASYGELLHECQTETGADMQRLAKRVLQERALDPFLVLKSLSNGLLGVVSLALKLECECNAYMQGVAGNLAALREACAALQSGRIDAAIVVGAGSELDPLALAALAEAGVISTEGSPSLRAFDRQGRGGIAGEGAAALVLRRADDLPAGPQTCLTALFAHPRLDSLNLPDKQVDLLISSATGEPQKDADLARTLARTGAAHITSSTSLTGILSGAPSLVDLIFARQALQAQSIPPVSGLEQPLDAHLPFVMAEPRDAVLHDCLVINRDDNGFSAGYHLEFHAAD</sequence>
<proteinExistence type="predicted"/>
<accession>A0A423NAR4</accession>
<dbReference type="PANTHER" id="PTHR11712:SF336">
    <property type="entry name" value="3-OXOACYL-[ACYL-CARRIER-PROTEIN] SYNTHASE, MITOCHONDRIAL"/>
    <property type="match status" value="1"/>
</dbReference>
<dbReference type="InterPro" id="IPR020841">
    <property type="entry name" value="PKS_Beta-ketoAc_synthase_dom"/>
</dbReference>
<comment type="caution">
    <text evidence="4">The sequence shown here is derived from an EMBL/GenBank/DDBJ whole genome shotgun (WGS) entry which is preliminary data.</text>
</comment>